<dbReference type="EMBL" id="MU273472">
    <property type="protein sequence ID" value="KAI0036387.1"/>
    <property type="molecule type" value="Genomic_DNA"/>
</dbReference>
<organism evidence="1 2">
    <name type="scientific">Vararia minispora EC-137</name>
    <dbReference type="NCBI Taxonomy" id="1314806"/>
    <lineage>
        <taxon>Eukaryota</taxon>
        <taxon>Fungi</taxon>
        <taxon>Dikarya</taxon>
        <taxon>Basidiomycota</taxon>
        <taxon>Agaricomycotina</taxon>
        <taxon>Agaricomycetes</taxon>
        <taxon>Russulales</taxon>
        <taxon>Lachnocladiaceae</taxon>
        <taxon>Vararia</taxon>
    </lineage>
</organism>
<evidence type="ECO:0000313" key="1">
    <source>
        <dbReference type="EMBL" id="KAI0036387.1"/>
    </source>
</evidence>
<protein>
    <submittedName>
        <fullName evidence="1">Aldo/keto reductase</fullName>
    </submittedName>
</protein>
<proteinExistence type="predicted"/>
<reference evidence="1" key="2">
    <citation type="journal article" date="2022" name="New Phytol.">
        <title>Evolutionary transition to the ectomycorrhizal habit in the genomes of a hyperdiverse lineage of mushroom-forming fungi.</title>
        <authorList>
            <person name="Looney B."/>
            <person name="Miyauchi S."/>
            <person name="Morin E."/>
            <person name="Drula E."/>
            <person name="Courty P.E."/>
            <person name="Kohler A."/>
            <person name="Kuo A."/>
            <person name="LaButti K."/>
            <person name="Pangilinan J."/>
            <person name="Lipzen A."/>
            <person name="Riley R."/>
            <person name="Andreopoulos W."/>
            <person name="He G."/>
            <person name="Johnson J."/>
            <person name="Nolan M."/>
            <person name="Tritt A."/>
            <person name="Barry K.W."/>
            <person name="Grigoriev I.V."/>
            <person name="Nagy L.G."/>
            <person name="Hibbett D."/>
            <person name="Henrissat B."/>
            <person name="Matheny P.B."/>
            <person name="Labbe J."/>
            <person name="Martin F.M."/>
        </authorList>
    </citation>
    <scope>NUCLEOTIDE SEQUENCE</scope>
    <source>
        <strain evidence="1">EC-137</strain>
    </source>
</reference>
<gene>
    <name evidence="1" type="ORF">K488DRAFT_82180</name>
</gene>
<sequence>MSFLSKLSKRSRTPSPPKQSQSAHSADMTIQVEYRQLGKSGLRISVPILGCMGFGTPQWMPWVLPEDKALPIMKAAWDAGINTFDTANMYSNGVGERVVAAFLSKYSIPRKDVVILDKVCYLTTPDDISVIGTVRPDLLKTKKYVNKAGLSRLAIFTEVAASLERLGTDYVDLMQIHDWDSTVPVEETMRAFNDLVVAGKILYIGASNMKAWQVGELNAVAERHGWSQIVSIQVEHSLLYRPHEVETMAHALYKGIGVLTFAPLNDGNLARALGTRTQRTAILEGTPFEKKPRPSDEEIIKRVQQTATKHGWTMPQVALAWSATKATSPIVGASSLLHLEQNLFTGKALTGEEIKHLEEPYEIRGYRWG</sequence>
<comment type="caution">
    <text evidence="1">The sequence shown here is derived from an EMBL/GenBank/DDBJ whole genome shotgun (WGS) entry which is preliminary data.</text>
</comment>
<evidence type="ECO:0000313" key="2">
    <source>
        <dbReference type="Proteomes" id="UP000814128"/>
    </source>
</evidence>
<dbReference type="Proteomes" id="UP000814128">
    <property type="component" value="Unassembled WGS sequence"/>
</dbReference>
<keyword evidence="2" id="KW-1185">Reference proteome</keyword>
<accession>A0ACB8QXL0</accession>
<reference evidence="1" key="1">
    <citation type="submission" date="2021-02" db="EMBL/GenBank/DDBJ databases">
        <authorList>
            <consortium name="DOE Joint Genome Institute"/>
            <person name="Ahrendt S."/>
            <person name="Looney B.P."/>
            <person name="Miyauchi S."/>
            <person name="Morin E."/>
            <person name="Drula E."/>
            <person name="Courty P.E."/>
            <person name="Chicoki N."/>
            <person name="Fauchery L."/>
            <person name="Kohler A."/>
            <person name="Kuo A."/>
            <person name="Labutti K."/>
            <person name="Pangilinan J."/>
            <person name="Lipzen A."/>
            <person name="Riley R."/>
            <person name="Andreopoulos W."/>
            <person name="He G."/>
            <person name="Johnson J."/>
            <person name="Barry K.W."/>
            <person name="Grigoriev I.V."/>
            <person name="Nagy L."/>
            <person name="Hibbett D."/>
            <person name="Henrissat B."/>
            <person name="Matheny P.B."/>
            <person name="Labbe J."/>
            <person name="Martin F."/>
        </authorList>
    </citation>
    <scope>NUCLEOTIDE SEQUENCE</scope>
    <source>
        <strain evidence="1">EC-137</strain>
    </source>
</reference>
<name>A0ACB8QXL0_9AGAM</name>